<evidence type="ECO:0000313" key="2">
    <source>
        <dbReference type="Proteomes" id="UP001518140"/>
    </source>
</evidence>
<dbReference type="SUPFAM" id="SSF53474">
    <property type="entry name" value="alpha/beta-Hydrolases"/>
    <property type="match status" value="1"/>
</dbReference>
<evidence type="ECO:0000313" key="1">
    <source>
        <dbReference type="EMBL" id="NGO44203.1"/>
    </source>
</evidence>
<dbReference type="PANTHER" id="PTHR11440">
    <property type="entry name" value="LECITHIN-CHOLESTEROL ACYLTRANSFERASE-RELATED"/>
    <property type="match status" value="1"/>
</dbReference>
<proteinExistence type="predicted"/>
<dbReference type="InterPro" id="IPR029058">
    <property type="entry name" value="AB_hydrolase_fold"/>
</dbReference>
<dbReference type="Gene3D" id="3.40.50.1820">
    <property type="entry name" value="alpha/beta hydrolase"/>
    <property type="match status" value="1"/>
</dbReference>
<comment type="caution">
    <text evidence="1">The sequence shown here is derived from an EMBL/GenBank/DDBJ whole genome shotgun (WGS) entry which is preliminary data.</text>
</comment>
<dbReference type="InterPro" id="IPR003386">
    <property type="entry name" value="LACT/PDAT_acylTrfase"/>
</dbReference>
<reference evidence="1 2" key="1">
    <citation type="submission" date="2020-02" db="EMBL/GenBank/DDBJ databases">
        <title>Whole-genome analyses of novel actinobacteria.</title>
        <authorList>
            <person name="Sahin N."/>
            <person name="Tokatli A."/>
        </authorList>
    </citation>
    <scope>NUCLEOTIDE SEQUENCE [LARGE SCALE GENOMIC DNA]</scope>
    <source>
        <strain evidence="1 2">YC419</strain>
    </source>
</reference>
<protein>
    <recommendedName>
        <fullName evidence="3">Lecithin:cholesterol acyltransferase</fullName>
    </recommendedName>
</protein>
<accession>A0ABX0DQM8</accession>
<name>A0ABX0DQM8_9ACTN</name>
<evidence type="ECO:0008006" key="3">
    <source>
        <dbReference type="Google" id="ProtNLM"/>
    </source>
</evidence>
<dbReference type="Pfam" id="PF02450">
    <property type="entry name" value="LCAT"/>
    <property type="match status" value="1"/>
</dbReference>
<dbReference type="Proteomes" id="UP001518140">
    <property type="component" value="Unassembled WGS sequence"/>
</dbReference>
<gene>
    <name evidence="1" type="ORF">G6048_19215</name>
</gene>
<organism evidence="1 2">
    <name type="scientific">Streptomyces ureilyticus</name>
    <dbReference type="NCBI Taxonomy" id="1775131"/>
    <lineage>
        <taxon>Bacteria</taxon>
        <taxon>Bacillati</taxon>
        <taxon>Actinomycetota</taxon>
        <taxon>Actinomycetes</taxon>
        <taxon>Kitasatosporales</taxon>
        <taxon>Streptomycetaceae</taxon>
        <taxon>Streptomyces</taxon>
    </lineage>
</organism>
<dbReference type="EMBL" id="JAAKZX010000055">
    <property type="protein sequence ID" value="NGO44203.1"/>
    <property type="molecule type" value="Genomic_DNA"/>
</dbReference>
<sequence length="478" mass="50788">MATQRSRVDDLVVVVPGILGSRLADADGKEVWGLSGKALLRGIRTFGKSVTGLTLQAGLGDGHPEDGVRPAGLMPDLHALPGVGPLVDGYSGLMGWLEQNFTLRRRQPGDDPRTPVNLVDFAYDWRLSCRYNAERLAERVDEELGRWRASAPGRAEARVVFVCHSMGGLVTRQYVERGGGAEVTRRVITLGTPYRGSLDALLTLVNGLRPGFGPLRLDLTRFARSLPSLHQLSPDYACLASAGTPSLRYAREVTGLPGVDEALLKDAALFHSALRESLTGAAYGVEYLPVSGVLQPTPTTAEPGDDGELSELFTIEGVNEGGDGRVPRLSGAHIKGVRRPAYTPWEQHGSLQNNSAVRWAVWGWLTPELPVHRGPEDEGAAPLGVSVPEVLVEGEACGVEVSVAQDVPGYEELALSVRVDGGAVGRSLRNRGEGRYSALIAGLAPGAHRVEVSARHAPGASVTALVLVVERGEGADGE</sequence>
<keyword evidence="2" id="KW-1185">Reference proteome</keyword>